<dbReference type="PANTHER" id="PTHR12302">
    <property type="entry name" value="EBNA2 BINDING PROTEIN P100"/>
    <property type="match status" value="1"/>
</dbReference>
<accession>A0A1H6AWG8</accession>
<keyword evidence="6" id="KW-1185">Reference proteome</keyword>
<dbReference type="SUPFAM" id="SSF50199">
    <property type="entry name" value="Staphylococcal nuclease"/>
    <property type="match status" value="1"/>
</dbReference>
<evidence type="ECO:0000259" key="4">
    <source>
        <dbReference type="PROSITE" id="PS50830"/>
    </source>
</evidence>
<feature type="domain" description="TNase-like" evidence="4">
    <location>
        <begin position="38"/>
        <end position="172"/>
    </location>
</feature>
<proteinExistence type="predicted"/>
<dbReference type="PANTHER" id="PTHR12302:SF3">
    <property type="entry name" value="SERINE_THREONINE-PROTEIN KINASE 31"/>
    <property type="match status" value="1"/>
</dbReference>
<dbReference type="InterPro" id="IPR016071">
    <property type="entry name" value="Staphylococal_nuclease_OB-fold"/>
</dbReference>
<sequence>MKGLVISTFLYILTSCALEHPDNSTSTSGASAQQSLSKEQFYPIRHVVDGDTFWIEDGSPTGQKIRFIGIDAPENRNAFKKKKEYYGEESKAYLMELLEGKKVRLELDVDPLDPFGRTLAYVYLENGEMVNELIVRTGNGILMTIAPNIKYEERFYKAQQYAREHRLGLWAKEIDKDPRK</sequence>
<keyword evidence="3" id="KW-0378">Hydrolase</keyword>
<dbReference type="Gene3D" id="2.40.50.90">
    <property type="match status" value="1"/>
</dbReference>
<dbReference type="EMBL" id="FNUT01000009">
    <property type="protein sequence ID" value="SEG52570.1"/>
    <property type="molecule type" value="Genomic_DNA"/>
</dbReference>
<dbReference type="PROSITE" id="PS51257">
    <property type="entry name" value="PROKAR_LIPOPROTEIN"/>
    <property type="match status" value="1"/>
</dbReference>
<dbReference type="InterPro" id="IPR035437">
    <property type="entry name" value="SNase_OB-fold_sf"/>
</dbReference>
<dbReference type="GO" id="GO:0016787">
    <property type="term" value="F:hydrolase activity"/>
    <property type="evidence" value="ECO:0007669"/>
    <property type="project" value="UniProtKB-KW"/>
</dbReference>
<dbReference type="SMART" id="SM00318">
    <property type="entry name" value="SNc"/>
    <property type="match status" value="1"/>
</dbReference>
<gene>
    <name evidence="5" type="ORF">SAMN05421877_1093</name>
</gene>
<dbReference type="Proteomes" id="UP000236731">
    <property type="component" value="Unassembled WGS sequence"/>
</dbReference>
<dbReference type="PROSITE" id="PS50830">
    <property type="entry name" value="TNASE_3"/>
    <property type="match status" value="1"/>
</dbReference>
<evidence type="ECO:0000313" key="6">
    <source>
        <dbReference type="Proteomes" id="UP000236731"/>
    </source>
</evidence>
<dbReference type="RefSeq" id="WP_103906935.1">
    <property type="nucleotide sequence ID" value="NZ_CP049246.1"/>
</dbReference>
<dbReference type="OrthoDB" id="4376109at2"/>
<evidence type="ECO:0000313" key="5">
    <source>
        <dbReference type="EMBL" id="SEG52570.1"/>
    </source>
</evidence>
<keyword evidence="2" id="KW-0255">Endonuclease</keyword>
<dbReference type="AlphaFoldDB" id="A0A1H6AWG8"/>
<organism evidence="5 6">
    <name type="scientific">Sphingobacterium lactis</name>
    <dbReference type="NCBI Taxonomy" id="797291"/>
    <lineage>
        <taxon>Bacteria</taxon>
        <taxon>Pseudomonadati</taxon>
        <taxon>Bacteroidota</taxon>
        <taxon>Sphingobacteriia</taxon>
        <taxon>Sphingobacteriales</taxon>
        <taxon>Sphingobacteriaceae</taxon>
        <taxon>Sphingobacterium</taxon>
    </lineage>
</organism>
<dbReference type="Pfam" id="PF00565">
    <property type="entry name" value="SNase"/>
    <property type="match status" value="1"/>
</dbReference>
<reference evidence="6" key="1">
    <citation type="submission" date="2016-10" db="EMBL/GenBank/DDBJ databases">
        <authorList>
            <person name="Varghese N."/>
            <person name="Submissions S."/>
        </authorList>
    </citation>
    <scope>NUCLEOTIDE SEQUENCE [LARGE SCALE GENOMIC DNA]</scope>
    <source>
        <strain evidence="6">DSM 22361</strain>
    </source>
</reference>
<dbReference type="GO" id="GO:0004519">
    <property type="term" value="F:endonuclease activity"/>
    <property type="evidence" value="ECO:0007669"/>
    <property type="project" value="UniProtKB-KW"/>
</dbReference>
<evidence type="ECO:0000256" key="1">
    <source>
        <dbReference type="ARBA" id="ARBA00022722"/>
    </source>
</evidence>
<evidence type="ECO:0000256" key="2">
    <source>
        <dbReference type="ARBA" id="ARBA00022759"/>
    </source>
</evidence>
<protein>
    <submittedName>
        <fullName evidence="5">Micrococcal nuclease</fullName>
    </submittedName>
</protein>
<name>A0A1H6AWG8_9SPHI</name>
<keyword evidence="1" id="KW-0540">Nuclease</keyword>
<evidence type="ECO:0000256" key="3">
    <source>
        <dbReference type="ARBA" id="ARBA00022801"/>
    </source>
</evidence>